<accession>A0A834YJF6</accession>
<dbReference type="OrthoDB" id="1718183at2759"/>
<evidence type="ECO:0000313" key="3">
    <source>
        <dbReference type="Proteomes" id="UP000655225"/>
    </source>
</evidence>
<keyword evidence="3" id="KW-1185">Reference proteome</keyword>
<proteinExistence type="predicted"/>
<dbReference type="PANTHER" id="PTHR47032">
    <property type="entry name" value="UDP-D-XYLOSE:L-FUCOSE ALPHA-1,3-D-XYLOSYLTRANSFERASE-RELATED"/>
    <property type="match status" value="1"/>
</dbReference>
<dbReference type="GO" id="GO:0005794">
    <property type="term" value="C:Golgi apparatus"/>
    <property type="evidence" value="ECO:0007669"/>
    <property type="project" value="TreeGrafter"/>
</dbReference>
<sequence length="219" mass="24961">MSAFLHQRQQQQLLENPYPISPRSSSSNQKPISFFSRTGLFILLSLVVVLGVFFPWMSMPEGLFSGSKESLSKWKEYTLEQAVSFVAKNGTVIVCAVSQSYLPFLNNWLISISRQKHQEKVLVIAEDYATLYRVNQKWPGHAVLIPPAPDAQTAHEFGTQRKQLNSNLECNFAYSLIFQAWNWHEREEEVEMTSRIFVCSCDFGGGGGLSWNEDNWEAT</sequence>
<keyword evidence="1" id="KW-1133">Transmembrane helix</keyword>
<evidence type="ECO:0008006" key="4">
    <source>
        <dbReference type="Google" id="ProtNLM"/>
    </source>
</evidence>
<dbReference type="GO" id="GO:0010306">
    <property type="term" value="P:rhamnogalacturonan II biosynthetic process"/>
    <property type="evidence" value="ECO:0007669"/>
    <property type="project" value="TreeGrafter"/>
</dbReference>
<dbReference type="GO" id="GO:0035252">
    <property type="term" value="F:UDP-xylosyltransferase activity"/>
    <property type="evidence" value="ECO:0007669"/>
    <property type="project" value="TreeGrafter"/>
</dbReference>
<dbReference type="PANTHER" id="PTHR47032:SF1">
    <property type="entry name" value="UDP-D-XYLOSE:L-FUCOSE ALPHA-1,3-D-XYLOSYLTRANSFERASE-RELATED"/>
    <property type="match status" value="1"/>
</dbReference>
<gene>
    <name evidence="2" type="ORF">HHK36_027612</name>
</gene>
<dbReference type="InterPro" id="IPR052636">
    <property type="entry name" value="UDP-D-xylose:L-fucose_XylT"/>
</dbReference>
<comment type="caution">
    <text evidence="2">The sequence shown here is derived from an EMBL/GenBank/DDBJ whole genome shotgun (WGS) entry which is preliminary data.</text>
</comment>
<evidence type="ECO:0000313" key="2">
    <source>
        <dbReference type="EMBL" id="KAF8380130.1"/>
    </source>
</evidence>
<evidence type="ECO:0000256" key="1">
    <source>
        <dbReference type="SAM" id="Phobius"/>
    </source>
</evidence>
<name>A0A834YJF6_TETSI</name>
<protein>
    <recommendedName>
        <fullName evidence="4">Nucleotide-diphospho-sugar transferase domain-containing protein</fullName>
    </recommendedName>
</protein>
<dbReference type="Proteomes" id="UP000655225">
    <property type="component" value="Unassembled WGS sequence"/>
</dbReference>
<dbReference type="AlphaFoldDB" id="A0A834YJF6"/>
<keyword evidence="1" id="KW-0472">Membrane</keyword>
<feature type="transmembrane region" description="Helical" evidence="1">
    <location>
        <begin position="34"/>
        <end position="57"/>
    </location>
</feature>
<organism evidence="2 3">
    <name type="scientific">Tetracentron sinense</name>
    <name type="common">Spur-leaf</name>
    <dbReference type="NCBI Taxonomy" id="13715"/>
    <lineage>
        <taxon>Eukaryota</taxon>
        <taxon>Viridiplantae</taxon>
        <taxon>Streptophyta</taxon>
        <taxon>Embryophyta</taxon>
        <taxon>Tracheophyta</taxon>
        <taxon>Spermatophyta</taxon>
        <taxon>Magnoliopsida</taxon>
        <taxon>Trochodendrales</taxon>
        <taxon>Trochodendraceae</taxon>
        <taxon>Tetracentron</taxon>
    </lineage>
</organism>
<keyword evidence="1" id="KW-0812">Transmembrane</keyword>
<dbReference type="EMBL" id="JABCRI010000021">
    <property type="protein sequence ID" value="KAF8380130.1"/>
    <property type="molecule type" value="Genomic_DNA"/>
</dbReference>
<reference evidence="2 3" key="1">
    <citation type="submission" date="2020-04" db="EMBL/GenBank/DDBJ databases">
        <title>Plant Genome Project.</title>
        <authorList>
            <person name="Zhang R.-G."/>
        </authorList>
    </citation>
    <scope>NUCLEOTIDE SEQUENCE [LARGE SCALE GENOMIC DNA]</scope>
    <source>
        <strain evidence="2">YNK0</strain>
        <tissue evidence="2">Leaf</tissue>
    </source>
</reference>